<keyword evidence="5" id="KW-1185">Reference proteome</keyword>
<dbReference type="Pfam" id="PF01852">
    <property type="entry name" value="START"/>
    <property type="match status" value="1"/>
</dbReference>
<dbReference type="SUPFAM" id="SSF55961">
    <property type="entry name" value="Bet v1-like"/>
    <property type="match status" value="1"/>
</dbReference>
<organism evidence="4 5">
    <name type="scientific">Linnemannia gamsii</name>
    <dbReference type="NCBI Taxonomy" id="64522"/>
    <lineage>
        <taxon>Eukaryota</taxon>
        <taxon>Fungi</taxon>
        <taxon>Fungi incertae sedis</taxon>
        <taxon>Mucoromycota</taxon>
        <taxon>Mortierellomycotina</taxon>
        <taxon>Mortierellomycetes</taxon>
        <taxon>Mortierellales</taxon>
        <taxon>Mortierellaceae</taxon>
        <taxon>Linnemannia</taxon>
    </lineage>
</organism>
<dbReference type="AlphaFoldDB" id="A0A9P6UIR9"/>
<keyword evidence="2" id="KW-0472">Membrane</keyword>
<dbReference type="Proteomes" id="UP000823405">
    <property type="component" value="Unassembled WGS sequence"/>
</dbReference>
<dbReference type="GO" id="GO:0008289">
    <property type="term" value="F:lipid binding"/>
    <property type="evidence" value="ECO:0007669"/>
    <property type="project" value="InterPro"/>
</dbReference>
<comment type="caution">
    <text evidence="4">The sequence shown here is derived from an EMBL/GenBank/DDBJ whole genome shotgun (WGS) entry which is preliminary data.</text>
</comment>
<dbReference type="PANTHER" id="PTHR19308:SF14">
    <property type="entry name" value="START DOMAIN-CONTAINING PROTEIN"/>
    <property type="match status" value="1"/>
</dbReference>
<dbReference type="InterPro" id="IPR002913">
    <property type="entry name" value="START_lipid-bd_dom"/>
</dbReference>
<dbReference type="PANTHER" id="PTHR19308">
    <property type="entry name" value="PHOSPHATIDYLCHOLINE TRANSFER PROTEIN"/>
    <property type="match status" value="1"/>
</dbReference>
<evidence type="ECO:0000256" key="1">
    <source>
        <dbReference type="SAM" id="MobiDB-lite"/>
    </source>
</evidence>
<keyword evidence="2" id="KW-0812">Transmembrane</keyword>
<name>A0A9P6UIR9_9FUNG</name>
<dbReference type="PROSITE" id="PS50848">
    <property type="entry name" value="START"/>
    <property type="match status" value="1"/>
</dbReference>
<feature type="domain" description="START" evidence="3">
    <location>
        <begin position="155"/>
        <end position="343"/>
    </location>
</feature>
<evidence type="ECO:0000259" key="3">
    <source>
        <dbReference type="PROSITE" id="PS50848"/>
    </source>
</evidence>
<proteinExistence type="predicted"/>
<dbReference type="SMART" id="SM00234">
    <property type="entry name" value="START"/>
    <property type="match status" value="1"/>
</dbReference>
<feature type="region of interest" description="Disordered" evidence="1">
    <location>
        <begin position="362"/>
        <end position="389"/>
    </location>
</feature>
<sequence length="469" mass="52476">MGDSTQSPLAMLVLVTPYTILYLINQLFLNGILDKVHYVFFELIFVLAFRKLFGLPDLSERLFPAQVAVQSAETIRPVKTSLANGTAKLALVNGAPTTTTTIKKKLKKAATPKAATPKASTATTSTGIKIKKKKEQPYARELIAMEKKFMDYIDNKDIWVKVFEETSPGLIEVYQFKDRPMCYKVIAIMDNTPAVTFDTLSEVSRRLEWDPLCVEARTLTEVSPGVKVHYVRTKGLWPTSSRDTVVLGTIKELDDGRYFNVTASVEHSLMPERTKEKIVRMEMAVAGQIIGPEPGQPNKCRLVQLMDADLKGWIPDKVIQLVSTKAVPEGIRNVNKMIPGMGHYKESKALETVLAARKEVEAKAAQGSENEAEEEEEEVHDLKTQREQSSGTLLHVRNVNEYGSGHFPSNKPNNSIEKRRSGTFRVLWESFKQNLGYGSSPTKANRVVVMTIVLAVLGPTIARLRRQRR</sequence>
<dbReference type="Gene3D" id="3.30.530.20">
    <property type="match status" value="1"/>
</dbReference>
<feature type="transmembrane region" description="Helical" evidence="2">
    <location>
        <begin position="36"/>
        <end position="53"/>
    </location>
</feature>
<dbReference type="OrthoDB" id="333905at2759"/>
<evidence type="ECO:0000313" key="5">
    <source>
        <dbReference type="Proteomes" id="UP000823405"/>
    </source>
</evidence>
<dbReference type="EMBL" id="JAAAIN010001435">
    <property type="protein sequence ID" value="KAG0303086.1"/>
    <property type="molecule type" value="Genomic_DNA"/>
</dbReference>
<feature type="transmembrane region" description="Helical" evidence="2">
    <location>
        <begin position="447"/>
        <end position="464"/>
    </location>
</feature>
<protein>
    <recommendedName>
        <fullName evidence="3">START domain-containing protein</fullName>
    </recommendedName>
</protein>
<dbReference type="InterPro" id="IPR023393">
    <property type="entry name" value="START-like_dom_sf"/>
</dbReference>
<evidence type="ECO:0000313" key="4">
    <source>
        <dbReference type="EMBL" id="KAG0303086.1"/>
    </source>
</evidence>
<dbReference type="GO" id="GO:0005737">
    <property type="term" value="C:cytoplasm"/>
    <property type="evidence" value="ECO:0007669"/>
    <property type="project" value="UniProtKB-ARBA"/>
</dbReference>
<feature type="compositionally biased region" description="Acidic residues" evidence="1">
    <location>
        <begin position="370"/>
        <end position="379"/>
    </location>
</feature>
<gene>
    <name evidence="4" type="ORF">BGZ97_002045</name>
</gene>
<reference evidence="4" key="1">
    <citation type="journal article" date="2020" name="Fungal Divers.">
        <title>Resolving the Mortierellaceae phylogeny through synthesis of multi-gene phylogenetics and phylogenomics.</title>
        <authorList>
            <person name="Vandepol N."/>
            <person name="Liber J."/>
            <person name="Desiro A."/>
            <person name="Na H."/>
            <person name="Kennedy M."/>
            <person name="Barry K."/>
            <person name="Grigoriev I.V."/>
            <person name="Miller A.N."/>
            <person name="O'Donnell K."/>
            <person name="Stajich J.E."/>
            <person name="Bonito G."/>
        </authorList>
    </citation>
    <scope>NUCLEOTIDE SEQUENCE</scope>
    <source>
        <strain evidence="4">NVP60</strain>
    </source>
</reference>
<evidence type="ECO:0000256" key="2">
    <source>
        <dbReference type="SAM" id="Phobius"/>
    </source>
</evidence>
<feature type="transmembrane region" description="Helical" evidence="2">
    <location>
        <begin position="6"/>
        <end position="24"/>
    </location>
</feature>
<dbReference type="InterPro" id="IPR051213">
    <property type="entry name" value="START_lipid_transfer"/>
</dbReference>
<accession>A0A9P6UIR9</accession>
<keyword evidence="2" id="KW-1133">Transmembrane helix</keyword>
<dbReference type="CDD" id="cd00177">
    <property type="entry name" value="START"/>
    <property type="match status" value="1"/>
</dbReference>